<name>A0A5J9WSX1_9POAL</name>
<dbReference type="Proteomes" id="UP000324897">
    <property type="component" value="Chromosome 6"/>
</dbReference>
<keyword evidence="2" id="KW-0812">Transmembrane</keyword>
<dbReference type="AlphaFoldDB" id="A0A5J9WSX1"/>
<proteinExistence type="predicted"/>
<dbReference type="EMBL" id="RWGY01000002">
    <property type="protein sequence ID" value="TVU51027.1"/>
    <property type="molecule type" value="Genomic_DNA"/>
</dbReference>
<protein>
    <submittedName>
        <fullName evidence="3">Uncharacterized protein</fullName>
    </submittedName>
</protein>
<dbReference type="Gramene" id="TVU51027">
    <property type="protein sequence ID" value="TVU51027"/>
    <property type="gene ID" value="EJB05_02431"/>
</dbReference>
<evidence type="ECO:0000313" key="3">
    <source>
        <dbReference type="EMBL" id="TVU51027.1"/>
    </source>
</evidence>
<keyword evidence="2" id="KW-0472">Membrane</keyword>
<feature type="compositionally biased region" description="Basic residues" evidence="1">
    <location>
        <begin position="38"/>
        <end position="52"/>
    </location>
</feature>
<feature type="region of interest" description="Disordered" evidence="1">
    <location>
        <begin position="1"/>
        <end position="124"/>
    </location>
</feature>
<sequence length="158" mass="16395">MLAKRQKDEGDLLLESFQQTQGTIKDGQSVHGSTVDRGHRRRRGTAAHRRRTSGTVLRCSKPRRGCSGSTGRRRRSHLDGRVGSTGSGKRWSSTGSGGGTSAASGEVLGRQSGVGTGGDGAARHGRRRRLVGVVRGGGVARVLELVVAAAMAAAAAAR</sequence>
<reference evidence="3 4" key="1">
    <citation type="journal article" date="2019" name="Sci. Rep.">
        <title>A high-quality genome of Eragrostis curvula grass provides insights into Poaceae evolution and supports new strategies to enhance forage quality.</title>
        <authorList>
            <person name="Carballo J."/>
            <person name="Santos B.A.C.M."/>
            <person name="Zappacosta D."/>
            <person name="Garbus I."/>
            <person name="Selva J.P."/>
            <person name="Gallo C.A."/>
            <person name="Diaz A."/>
            <person name="Albertini E."/>
            <person name="Caccamo M."/>
            <person name="Echenique V."/>
        </authorList>
    </citation>
    <scope>NUCLEOTIDE SEQUENCE [LARGE SCALE GENOMIC DNA]</scope>
    <source>
        <strain evidence="4">cv. Victoria</strain>
        <tissue evidence="3">Leaf</tissue>
    </source>
</reference>
<keyword evidence="4" id="KW-1185">Reference proteome</keyword>
<organism evidence="3 4">
    <name type="scientific">Eragrostis curvula</name>
    <name type="common">weeping love grass</name>
    <dbReference type="NCBI Taxonomy" id="38414"/>
    <lineage>
        <taxon>Eukaryota</taxon>
        <taxon>Viridiplantae</taxon>
        <taxon>Streptophyta</taxon>
        <taxon>Embryophyta</taxon>
        <taxon>Tracheophyta</taxon>
        <taxon>Spermatophyta</taxon>
        <taxon>Magnoliopsida</taxon>
        <taxon>Liliopsida</taxon>
        <taxon>Poales</taxon>
        <taxon>Poaceae</taxon>
        <taxon>PACMAD clade</taxon>
        <taxon>Chloridoideae</taxon>
        <taxon>Eragrostideae</taxon>
        <taxon>Eragrostidinae</taxon>
        <taxon>Eragrostis</taxon>
    </lineage>
</organism>
<gene>
    <name evidence="3" type="ORF">EJB05_02431</name>
</gene>
<keyword evidence="2" id="KW-1133">Transmembrane helix</keyword>
<accession>A0A5J9WSX1</accession>
<evidence type="ECO:0000256" key="1">
    <source>
        <dbReference type="SAM" id="MobiDB-lite"/>
    </source>
</evidence>
<evidence type="ECO:0000313" key="4">
    <source>
        <dbReference type="Proteomes" id="UP000324897"/>
    </source>
</evidence>
<evidence type="ECO:0000256" key="2">
    <source>
        <dbReference type="SAM" id="Phobius"/>
    </source>
</evidence>
<feature type="compositionally biased region" description="Basic and acidic residues" evidence="1">
    <location>
        <begin position="1"/>
        <end position="10"/>
    </location>
</feature>
<feature type="transmembrane region" description="Helical" evidence="2">
    <location>
        <begin position="133"/>
        <end position="157"/>
    </location>
</feature>
<comment type="caution">
    <text evidence="3">The sequence shown here is derived from an EMBL/GenBank/DDBJ whole genome shotgun (WGS) entry which is preliminary data.</text>
</comment>